<accession>A0A917ZNE7</accession>
<dbReference type="InterPro" id="IPR018636">
    <property type="entry name" value="DUF2058"/>
</dbReference>
<name>A0A917ZNE7_9GAMM</name>
<evidence type="ECO:0000313" key="3">
    <source>
        <dbReference type="Proteomes" id="UP000599578"/>
    </source>
</evidence>
<evidence type="ECO:0008006" key="4">
    <source>
        <dbReference type="Google" id="ProtNLM"/>
    </source>
</evidence>
<dbReference type="RefSeq" id="WP_188861931.1">
    <property type="nucleotide sequence ID" value="NZ_BMLT01000009.1"/>
</dbReference>
<gene>
    <name evidence="2" type="ORF">GCM10011348_35380</name>
</gene>
<reference evidence="2 3" key="1">
    <citation type="journal article" date="2014" name="Int. J. Syst. Evol. Microbiol.">
        <title>Complete genome sequence of Corynebacterium casei LMG S-19264T (=DSM 44701T), isolated from a smear-ripened cheese.</title>
        <authorList>
            <consortium name="US DOE Joint Genome Institute (JGI-PGF)"/>
            <person name="Walter F."/>
            <person name="Albersmeier A."/>
            <person name="Kalinowski J."/>
            <person name="Ruckert C."/>
        </authorList>
    </citation>
    <scope>NUCLEOTIDE SEQUENCE [LARGE SCALE GENOMIC DNA]</scope>
    <source>
        <strain evidence="2 3">CGMCC 1.7286</strain>
    </source>
</reference>
<dbReference type="Proteomes" id="UP000599578">
    <property type="component" value="Unassembled WGS sequence"/>
</dbReference>
<protein>
    <recommendedName>
        <fullName evidence="4">Nucleoprotein/polynucleotide-associated enzyme</fullName>
    </recommendedName>
</protein>
<feature type="compositionally biased region" description="Basic residues" evidence="1">
    <location>
        <begin position="19"/>
        <end position="36"/>
    </location>
</feature>
<evidence type="ECO:0000256" key="1">
    <source>
        <dbReference type="SAM" id="MobiDB-lite"/>
    </source>
</evidence>
<comment type="caution">
    <text evidence="2">The sequence shown here is derived from an EMBL/GenBank/DDBJ whole genome shotgun (WGS) entry which is preliminary data.</text>
</comment>
<dbReference type="AlphaFoldDB" id="A0A917ZNE7"/>
<feature type="compositionally biased region" description="Basic and acidic residues" evidence="1">
    <location>
        <begin position="54"/>
        <end position="71"/>
    </location>
</feature>
<keyword evidence="3" id="KW-1185">Reference proteome</keyword>
<feature type="region of interest" description="Disordered" evidence="1">
    <location>
        <begin position="1"/>
        <end position="71"/>
    </location>
</feature>
<dbReference type="EMBL" id="BMLT01000009">
    <property type="protein sequence ID" value="GGO85857.1"/>
    <property type="molecule type" value="Genomic_DNA"/>
</dbReference>
<dbReference type="Pfam" id="PF09831">
    <property type="entry name" value="DUF2058"/>
    <property type="match status" value="1"/>
</dbReference>
<organism evidence="2 3">
    <name type="scientific">Marinobacterium nitratireducens</name>
    <dbReference type="NCBI Taxonomy" id="518897"/>
    <lineage>
        <taxon>Bacteria</taxon>
        <taxon>Pseudomonadati</taxon>
        <taxon>Pseudomonadota</taxon>
        <taxon>Gammaproteobacteria</taxon>
        <taxon>Oceanospirillales</taxon>
        <taxon>Oceanospirillaceae</taxon>
        <taxon>Marinobacterium</taxon>
    </lineage>
</organism>
<evidence type="ECO:0000313" key="2">
    <source>
        <dbReference type="EMBL" id="GGO85857.1"/>
    </source>
</evidence>
<sequence length="181" mass="20558">MAGSLHDQLLNMGLANKTQAKKAKESKRKQAKKKKSGQNVEDNSAAIQAQVEQQRQEKQARDRALNQQREEERLRRAALAEARQLLAQHAQPAPQEGPLDYNFVHNRIIKTLHLDRTQHTQLSRGTLAIALLEKGYGLIADDIAARIEEKDPSLVIRIRPEPEADPDDPYADYQIPDDLMW</sequence>
<proteinExistence type="predicted"/>